<keyword evidence="1" id="KW-0472">Membrane</keyword>
<dbReference type="AlphaFoldDB" id="A0A0A9FKY7"/>
<organism evidence="2">
    <name type="scientific">Arundo donax</name>
    <name type="common">Giant reed</name>
    <name type="synonym">Donax arundinaceus</name>
    <dbReference type="NCBI Taxonomy" id="35708"/>
    <lineage>
        <taxon>Eukaryota</taxon>
        <taxon>Viridiplantae</taxon>
        <taxon>Streptophyta</taxon>
        <taxon>Embryophyta</taxon>
        <taxon>Tracheophyta</taxon>
        <taxon>Spermatophyta</taxon>
        <taxon>Magnoliopsida</taxon>
        <taxon>Liliopsida</taxon>
        <taxon>Poales</taxon>
        <taxon>Poaceae</taxon>
        <taxon>PACMAD clade</taxon>
        <taxon>Arundinoideae</taxon>
        <taxon>Arundineae</taxon>
        <taxon>Arundo</taxon>
    </lineage>
</organism>
<dbReference type="EMBL" id="GBRH01185992">
    <property type="protein sequence ID" value="JAE11904.1"/>
    <property type="molecule type" value="Transcribed_RNA"/>
</dbReference>
<evidence type="ECO:0000313" key="2">
    <source>
        <dbReference type="EMBL" id="JAE11904.1"/>
    </source>
</evidence>
<evidence type="ECO:0000256" key="1">
    <source>
        <dbReference type="SAM" id="Phobius"/>
    </source>
</evidence>
<protein>
    <submittedName>
        <fullName evidence="2">Uncharacterized protein</fullName>
    </submittedName>
</protein>
<keyword evidence="1" id="KW-0812">Transmembrane</keyword>
<reference evidence="2" key="2">
    <citation type="journal article" date="2015" name="Data Brief">
        <title>Shoot transcriptome of the giant reed, Arundo donax.</title>
        <authorList>
            <person name="Barrero R.A."/>
            <person name="Guerrero F.D."/>
            <person name="Moolhuijzen P."/>
            <person name="Goolsby J.A."/>
            <person name="Tidwell J."/>
            <person name="Bellgard S.E."/>
            <person name="Bellgard M.I."/>
        </authorList>
    </citation>
    <scope>NUCLEOTIDE SEQUENCE</scope>
    <source>
        <tissue evidence="2">Shoot tissue taken approximately 20 cm above the soil surface</tissue>
    </source>
</reference>
<keyword evidence="1" id="KW-1133">Transmembrane helix</keyword>
<reference evidence="2" key="1">
    <citation type="submission" date="2014-09" db="EMBL/GenBank/DDBJ databases">
        <authorList>
            <person name="Magalhaes I.L.F."/>
            <person name="Oliveira U."/>
            <person name="Santos F.R."/>
            <person name="Vidigal T.H.D.A."/>
            <person name="Brescovit A.D."/>
            <person name="Santos A.J."/>
        </authorList>
    </citation>
    <scope>NUCLEOTIDE SEQUENCE</scope>
    <source>
        <tissue evidence="2">Shoot tissue taken approximately 20 cm above the soil surface</tissue>
    </source>
</reference>
<sequence>MTHDLGPEDFFEDPFFCFLGVFSGTFSASAAFFLSFLSLFFKACIWALSTVAYEAWNLKYSFRESWRRRKVKIQ</sequence>
<accession>A0A0A9FKY7</accession>
<feature type="transmembrane region" description="Helical" evidence="1">
    <location>
        <begin position="15"/>
        <end position="41"/>
    </location>
</feature>
<name>A0A0A9FKY7_ARUDO</name>
<proteinExistence type="predicted"/>